<dbReference type="FunFam" id="2.30.39.10:FF:000003">
    <property type="entry name" value="alpha-1-antitrypsin isoform X1"/>
    <property type="match status" value="1"/>
</dbReference>
<dbReference type="GO" id="GO:0003081">
    <property type="term" value="P:regulation of systemic arterial blood pressure by renin-angiotensin"/>
    <property type="evidence" value="ECO:0007669"/>
    <property type="project" value="InterPro"/>
</dbReference>
<dbReference type="InterPro" id="IPR042185">
    <property type="entry name" value="Serpin_sf_2"/>
</dbReference>
<keyword evidence="6 16" id="KW-0732">Signal</keyword>
<dbReference type="InterPro" id="IPR036186">
    <property type="entry name" value="Serpin_sf"/>
</dbReference>
<dbReference type="PRINTS" id="PR00654">
    <property type="entry name" value="ANGIOTENSNGN"/>
</dbReference>
<evidence type="ECO:0000256" key="8">
    <source>
        <dbReference type="ARBA" id="ARBA00023157"/>
    </source>
</evidence>
<keyword evidence="7" id="KW-0838">Vasoactive</keyword>
<gene>
    <name evidence="18" type="primary">AGT</name>
</gene>
<reference evidence="18" key="2">
    <citation type="submission" date="2025-09" db="UniProtKB">
        <authorList>
            <consortium name="Ensembl"/>
        </authorList>
    </citation>
    <scope>IDENTIFICATION</scope>
</reference>
<comment type="function">
    <text evidence="11">Stimulates aldosterone release.</text>
</comment>
<dbReference type="SUPFAM" id="SSF56574">
    <property type="entry name" value="Serpins"/>
    <property type="match status" value="1"/>
</dbReference>
<dbReference type="GO" id="GO:0042981">
    <property type="term" value="P:regulation of apoptotic process"/>
    <property type="evidence" value="ECO:0007669"/>
    <property type="project" value="TreeGrafter"/>
</dbReference>
<dbReference type="PANTHER" id="PTHR11461:SF13">
    <property type="entry name" value="ANGIOTENSINOGEN"/>
    <property type="match status" value="1"/>
</dbReference>
<evidence type="ECO:0000256" key="11">
    <source>
        <dbReference type="ARBA" id="ARBA00029380"/>
    </source>
</evidence>
<evidence type="ECO:0000313" key="19">
    <source>
        <dbReference type="Proteomes" id="UP000694546"/>
    </source>
</evidence>
<evidence type="ECO:0000256" key="15">
    <source>
        <dbReference type="RuleBase" id="RU000411"/>
    </source>
</evidence>
<evidence type="ECO:0000256" key="12">
    <source>
        <dbReference type="ARBA" id="ARBA00029391"/>
    </source>
</evidence>
<evidence type="ECO:0000256" key="14">
    <source>
        <dbReference type="ARBA" id="ARBA00046068"/>
    </source>
</evidence>
<evidence type="ECO:0000256" key="10">
    <source>
        <dbReference type="ARBA" id="ARBA00023322"/>
    </source>
</evidence>
<name>A0A8C4ZSL9_GADMO</name>
<dbReference type="GeneTree" id="ENSGT00890000139531"/>
<evidence type="ECO:0000256" key="2">
    <source>
        <dbReference type="ARBA" id="ARBA00004613"/>
    </source>
</evidence>
<dbReference type="InterPro" id="IPR042178">
    <property type="entry name" value="Serpin_sf_1"/>
</dbReference>
<evidence type="ECO:0000256" key="13">
    <source>
        <dbReference type="ARBA" id="ARBA00033182"/>
    </source>
</evidence>
<feature type="domain" description="Serpin" evidence="17">
    <location>
        <begin position="100"/>
        <end position="454"/>
    </location>
</feature>
<dbReference type="InterPro" id="IPR000227">
    <property type="entry name" value="Angiotensinogen"/>
</dbReference>
<dbReference type="GO" id="GO:0004867">
    <property type="term" value="F:serine-type endopeptidase inhibitor activity"/>
    <property type="evidence" value="ECO:0007669"/>
    <property type="project" value="InterPro"/>
</dbReference>
<dbReference type="OMA" id="FVPMMTV"/>
<dbReference type="Proteomes" id="UP000694546">
    <property type="component" value="Chromosome 15"/>
</dbReference>
<dbReference type="GO" id="GO:0042310">
    <property type="term" value="P:vasoconstriction"/>
    <property type="evidence" value="ECO:0007669"/>
    <property type="project" value="UniProtKB-KW"/>
</dbReference>
<keyword evidence="5" id="KW-0964">Secreted</keyword>
<organism evidence="18 19">
    <name type="scientific">Gadus morhua</name>
    <name type="common">Atlantic cod</name>
    <dbReference type="NCBI Taxonomy" id="8049"/>
    <lineage>
        <taxon>Eukaryota</taxon>
        <taxon>Metazoa</taxon>
        <taxon>Chordata</taxon>
        <taxon>Craniata</taxon>
        <taxon>Vertebrata</taxon>
        <taxon>Euteleostomi</taxon>
        <taxon>Actinopterygii</taxon>
        <taxon>Neopterygii</taxon>
        <taxon>Teleostei</taxon>
        <taxon>Neoteleostei</taxon>
        <taxon>Acanthomorphata</taxon>
        <taxon>Zeiogadaria</taxon>
        <taxon>Gadariae</taxon>
        <taxon>Gadiformes</taxon>
        <taxon>Gadoidei</taxon>
        <taxon>Gadidae</taxon>
        <taxon>Gadus</taxon>
    </lineage>
</organism>
<evidence type="ECO:0000256" key="7">
    <source>
        <dbReference type="ARBA" id="ARBA00022858"/>
    </source>
</evidence>
<feature type="signal peptide" evidence="16">
    <location>
        <begin position="1"/>
        <end position="25"/>
    </location>
</feature>
<accession>A0A8C4ZSL9</accession>
<dbReference type="SMART" id="SM00093">
    <property type="entry name" value="SERPIN"/>
    <property type="match status" value="1"/>
</dbReference>
<dbReference type="PANTHER" id="PTHR11461">
    <property type="entry name" value="SERINE PROTEASE INHIBITOR, SERPIN"/>
    <property type="match status" value="1"/>
</dbReference>
<evidence type="ECO:0000256" key="16">
    <source>
        <dbReference type="SAM" id="SignalP"/>
    </source>
</evidence>
<dbReference type="InterPro" id="IPR023796">
    <property type="entry name" value="Serpin_dom"/>
</dbReference>
<feature type="chain" id="PRO_5034762379" description="Angiotensinogen" evidence="16">
    <location>
        <begin position="26"/>
        <end position="456"/>
    </location>
</feature>
<evidence type="ECO:0000256" key="5">
    <source>
        <dbReference type="ARBA" id="ARBA00022525"/>
    </source>
</evidence>
<sequence>MQRRSLMSVPLSLVLLLSCCLATEANRVYIHPFYLFAADNVSCETLQTEASQPLRTLALAPLDAAVLTPDARDPTVRDAPPQNVTQRTAVLAELLNTLGVRLYQALSTKRGPANTLMSPVNTYGSLVTFYLGASVKTASSYQELLGLNRDTDPKDCVSLVDGHKVLKTLQGITSLVDDGPEDEIVTQLSEDFVQGTQDFSDASFTREVDFSQSQEAEALVSGFVEKTSEGKVKDVFKDLSPSANLLFMSSFVFKGNWKTAFQPERTSPQEFHVDDNTTVTVPLMTHTGPYYYFNDKVRQCTVVKLALSKRSYMLLVLPNAGIKLKDIEGKLRSDVITDWHQDLQEGQLELSLPKFSLSSVTDLRQLLGNTAAELEDRLLGSEAEFDRLSSSKPFIIDKVLNKVQFEMSEEGAESEDRNPEGGVPLKLTINRPFFFSVTEGHSNAILMLGKITNPSL</sequence>
<dbReference type="Pfam" id="PF00079">
    <property type="entry name" value="Serpin"/>
    <property type="match status" value="1"/>
</dbReference>
<evidence type="ECO:0000256" key="3">
    <source>
        <dbReference type="ARBA" id="ARBA00009500"/>
    </source>
</evidence>
<comment type="function">
    <text evidence="12">Is a ligand for the G-protein coupled receptor MAS1. Has vasodilator and antidiuretic effects. Has an antithrombotic effect that involves MAS1-mediated release of nitric oxide from platelets.</text>
</comment>
<comment type="function">
    <text evidence="14">Acts directly on vascular smooth muscle as a potent vasoconstrictor, affects cardiac contractility and heart rate through its action on the sympathetic nervous system, and alters renal sodium and water absorption through its ability to stimulate the zona glomerulosa cells of the adrenal cortex to synthesize and secrete aldosterone. Acts by binding to angiotensin receptors AGTR1 and AGTR2. Also binds the DEAR/FBXW7-AS1 receptor.</text>
</comment>
<keyword evidence="8" id="KW-1015">Disulfide bond</keyword>
<dbReference type="PROSITE" id="PS51257">
    <property type="entry name" value="PROKAR_LIPOPROTEIN"/>
    <property type="match status" value="1"/>
</dbReference>
<reference evidence="18" key="1">
    <citation type="submission" date="2025-08" db="UniProtKB">
        <authorList>
            <consortium name="Ensembl"/>
        </authorList>
    </citation>
    <scope>IDENTIFICATION</scope>
</reference>
<dbReference type="InterPro" id="IPR000215">
    <property type="entry name" value="Serpin_fam"/>
</dbReference>
<dbReference type="Gene3D" id="2.30.39.10">
    <property type="entry name" value="Alpha-1-antitrypsin, domain 1"/>
    <property type="match status" value="1"/>
</dbReference>
<evidence type="ECO:0000313" key="18">
    <source>
        <dbReference type="Ensembl" id="ENSGMOP00000019804.2"/>
    </source>
</evidence>
<dbReference type="Ensembl" id="ENSGMOT00000020286.2">
    <property type="protein sequence ID" value="ENSGMOP00000019804.2"/>
    <property type="gene ID" value="ENSGMOG00000018403.2"/>
</dbReference>
<comment type="function">
    <text evidence="1">Essential component of the renin-angiotensin system (RAS), a potent regulator of blood pressure, body fluid and electrolyte homeostasis.</text>
</comment>
<comment type="subcellular location">
    <subcellularLocation>
        <location evidence="2">Secreted</location>
    </subcellularLocation>
</comment>
<evidence type="ECO:0000256" key="1">
    <source>
        <dbReference type="ARBA" id="ARBA00002747"/>
    </source>
</evidence>
<protein>
    <recommendedName>
        <fullName evidence="4">Angiotensinogen</fullName>
    </recommendedName>
    <alternativeName>
        <fullName evidence="13">Serpin A8</fullName>
    </alternativeName>
</protein>
<keyword evidence="10" id="KW-0839">Vasoconstrictor</keyword>
<proteinExistence type="inferred from homology"/>
<evidence type="ECO:0000256" key="9">
    <source>
        <dbReference type="ARBA" id="ARBA00023180"/>
    </source>
</evidence>
<keyword evidence="9" id="KW-0325">Glycoprotein</keyword>
<comment type="similarity">
    <text evidence="3 15">Belongs to the serpin family.</text>
</comment>
<evidence type="ECO:0000256" key="6">
    <source>
        <dbReference type="ARBA" id="ARBA00022729"/>
    </source>
</evidence>
<evidence type="ECO:0000256" key="4">
    <source>
        <dbReference type="ARBA" id="ARBA00015105"/>
    </source>
</evidence>
<dbReference type="Gene3D" id="3.30.497.10">
    <property type="entry name" value="Antithrombin, subunit I, domain 2"/>
    <property type="match status" value="1"/>
</dbReference>
<evidence type="ECO:0000259" key="17">
    <source>
        <dbReference type="SMART" id="SM00093"/>
    </source>
</evidence>
<dbReference type="GO" id="GO:0005615">
    <property type="term" value="C:extracellular space"/>
    <property type="evidence" value="ECO:0007669"/>
    <property type="project" value="InterPro"/>
</dbReference>
<dbReference type="PROSITE" id="PS00284">
    <property type="entry name" value="SERPIN"/>
    <property type="match status" value="1"/>
</dbReference>
<keyword evidence="19" id="KW-1185">Reference proteome</keyword>
<dbReference type="InterPro" id="IPR023795">
    <property type="entry name" value="Serpin_CS"/>
</dbReference>
<dbReference type="AlphaFoldDB" id="A0A8C4ZSL9"/>